<evidence type="ECO:0000256" key="1">
    <source>
        <dbReference type="SAM" id="SignalP"/>
    </source>
</evidence>
<name>A0A9X2DYP1_9MICO</name>
<protein>
    <submittedName>
        <fullName evidence="2">Uncharacterized protein</fullName>
    </submittedName>
</protein>
<dbReference type="PROSITE" id="PS51257">
    <property type="entry name" value="PROKAR_LIPOPROTEIN"/>
    <property type="match status" value="1"/>
</dbReference>
<accession>A0A9X2DYP1</accession>
<feature type="chain" id="PRO_5040850015" evidence="1">
    <location>
        <begin position="18"/>
        <end position="323"/>
    </location>
</feature>
<dbReference type="AlphaFoldDB" id="A0A9X2DYP1"/>
<dbReference type="Proteomes" id="UP001155240">
    <property type="component" value="Unassembled WGS sequence"/>
</dbReference>
<proteinExistence type="predicted"/>
<evidence type="ECO:0000313" key="2">
    <source>
        <dbReference type="EMBL" id="MCM6763164.1"/>
    </source>
</evidence>
<keyword evidence="1" id="KW-0732">Signal</keyword>
<keyword evidence="3" id="KW-1185">Reference proteome</keyword>
<feature type="signal peptide" evidence="1">
    <location>
        <begin position="1"/>
        <end position="17"/>
    </location>
</feature>
<dbReference type="EMBL" id="JAMRYM010000052">
    <property type="protein sequence ID" value="MCM6763164.1"/>
    <property type="molecule type" value="Genomic_DNA"/>
</dbReference>
<evidence type="ECO:0000313" key="3">
    <source>
        <dbReference type="Proteomes" id="UP001155240"/>
    </source>
</evidence>
<sequence length="323" mass="31366">MRARLVALGLIAGVALAGCSGAPAPEGSPSVSASASAAPVSELDCDALLPVSRASEALRLPADRLEGSRDGAVQSSSELIRAAAEENGGLLTCSWFETDGPASVVASAAGDAADAFAALPAGPALAAGDAASGSCVDGSCTAQILIGTTWVSLALTAAPTALDLAALASATADSASGRLDEVAPGTGPACADLLTAEQLTSLAGLAQPTPGAGTEGAPITTAGAAAAARAGYTSCTWTDAASAAYSGISVDALPSGEEGWRNLSLTTGLAIPLSPVDGLGERAISGCSTGTCEVDVLADDVWWRVLVTGDSARADSVARAVLE</sequence>
<organism evidence="2 3">
    <name type="scientific">Rathayibacter rubneri</name>
    <dbReference type="NCBI Taxonomy" id="2950106"/>
    <lineage>
        <taxon>Bacteria</taxon>
        <taxon>Bacillati</taxon>
        <taxon>Actinomycetota</taxon>
        <taxon>Actinomycetes</taxon>
        <taxon>Micrococcales</taxon>
        <taxon>Microbacteriaceae</taxon>
        <taxon>Rathayibacter</taxon>
    </lineage>
</organism>
<comment type="caution">
    <text evidence="2">The sequence shown here is derived from an EMBL/GenBank/DDBJ whole genome shotgun (WGS) entry which is preliminary data.</text>
</comment>
<dbReference type="RefSeq" id="WP_251946102.1">
    <property type="nucleotide sequence ID" value="NZ_JAMRYM010000052.1"/>
</dbReference>
<reference evidence="2" key="1">
    <citation type="submission" date="2022-06" db="EMBL/GenBank/DDBJ databases">
        <title>Whole genome shotgun sequencing (WGS) of Rathayibacter sp. ZW T2_19, isolated from stored onions (Allium cepa).</title>
        <authorList>
            <person name="Stoll D.A."/>
            <person name="Huch M."/>
        </authorList>
    </citation>
    <scope>NUCLEOTIDE SEQUENCE</scope>
    <source>
        <strain evidence="2">ZW T2_19</strain>
    </source>
</reference>
<gene>
    <name evidence="2" type="ORF">NB037_12120</name>
</gene>